<organism evidence="1 2">
    <name type="scientific">Nitrospira japonica</name>
    <dbReference type="NCBI Taxonomy" id="1325564"/>
    <lineage>
        <taxon>Bacteria</taxon>
        <taxon>Pseudomonadati</taxon>
        <taxon>Nitrospirota</taxon>
        <taxon>Nitrospiria</taxon>
        <taxon>Nitrospirales</taxon>
        <taxon>Nitrospiraceae</taxon>
        <taxon>Nitrospira</taxon>
    </lineage>
</organism>
<accession>A0A1W1I0T1</accession>
<sequence>MTERPSTHRSGFILLGLVLLSSPGCLHNIHVTPLPQTEAQTTIPASAQVVVPFLALEGADHMPGIGSLDWPVKDFHAAAIDYFAKRRTFLSVGDEPAALTLTIKAWLTMRSRSSYVYKLRLESDLGPAGEPPTSSYLSEKTAIGSSVRWVTASDRDPIQRAVQEALDDLAQQIEADARLHESKKSKN</sequence>
<name>A0A1W1I0T1_9BACT</name>
<dbReference type="Proteomes" id="UP000192042">
    <property type="component" value="Chromosome I"/>
</dbReference>
<reference evidence="1 2" key="1">
    <citation type="submission" date="2017-03" db="EMBL/GenBank/DDBJ databases">
        <authorList>
            <person name="Afonso C.L."/>
            <person name="Miller P.J."/>
            <person name="Scott M.A."/>
            <person name="Spackman E."/>
            <person name="Goraichik I."/>
            <person name="Dimitrov K.M."/>
            <person name="Suarez D.L."/>
            <person name="Swayne D.E."/>
        </authorList>
    </citation>
    <scope>NUCLEOTIDE SEQUENCE [LARGE SCALE GENOMIC DNA]</scope>
    <source>
        <strain evidence="1">Genome sequencing of Nitrospira japonica strain NJ11</strain>
    </source>
</reference>
<gene>
    <name evidence="1" type="ORF">NSJP_0307</name>
</gene>
<protein>
    <submittedName>
        <fullName evidence="1">Uncharacterized protein</fullName>
    </submittedName>
</protein>
<evidence type="ECO:0000313" key="2">
    <source>
        <dbReference type="Proteomes" id="UP000192042"/>
    </source>
</evidence>
<proteinExistence type="predicted"/>
<evidence type="ECO:0000313" key="1">
    <source>
        <dbReference type="EMBL" id="SLM46479.1"/>
    </source>
</evidence>
<keyword evidence="2" id="KW-1185">Reference proteome</keyword>
<dbReference type="KEGG" id="nja:NSJP_0307"/>
<dbReference type="OrthoDB" id="9796550at2"/>
<dbReference type="RefSeq" id="WP_080885157.1">
    <property type="nucleotide sequence ID" value="NZ_LT828648.1"/>
</dbReference>
<dbReference type="EMBL" id="LT828648">
    <property type="protein sequence ID" value="SLM46479.1"/>
    <property type="molecule type" value="Genomic_DNA"/>
</dbReference>
<dbReference type="AlphaFoldDB" id="A0A1W1I0T1"/>